<evidence type="ECO:0000313" key="6">
    <source>
        <dbReference type="EMBL" id="WFT74028.1"/>
    </source>
</evidence>
<dbReference type="Proteomes" id="UP001221597">
    <property type="component" value="Chromosome"/>
</dbReference>
<keyword evidence="2 6" id="KW-0413">Isomerase</keyword>
<organism evidence="6 7">
    <name type="scientific">Halobacillus naozhouensis</name>
    <dbReference type="NCBI Taxonomy" id="554880"/>
    <lineage>
        <taxon>Bacteria</taxon>
        <taxon>Bacillati</taxon>
        <taxon>Bacillota</taxon>
        <taxon>Bacilli</taxon>
        <taxon>Bacillales</taxon>
        <taxon>Bacillaceae</taxon>
        <taxon>Halobacillus</taxon>
    </lineage>
</organism>
<evidence type="ECO:0000256" key="4">
    <source>
        <dbReference type="ARBA" id="ARBA00023308"/>
    </source>
</evidence>
<dbReference type="GO" id="GO:0062192">
    <property type="term" value="F:L-rhamnose mutarotase activity"/>
    <property type="evidence" value="ECO:0007669"/>
    <property type="project" value="UniProtKB-EC"/>
</dbReference>
<dbReference type="EC" id="5.1.3.32" evidence="5"/>
<reference evidence="6 7" key="1">
    <citation type="submission" date="2023-04" db="EMBL/GenBank/DDBJ databases">
        <title>Genome sequence of Halobacillus naozhouensis KACC 21980.</title>
        <authorList>
            <person name="Kim S."/>
            <person name="Heo J."/>
            <person name="Kwon S.-W."/>
        </authorList>
    </citation>
    <scope>NUCLEOTIDE SEQUENCE [LARGE SCALE GENOMIC DNA]</scope>
    <source>
        <strain evidence="6 7">KCTC 13234</strain>
    </source>
</reference>
<dbReference type="PANTHER" id="PTHR34389">
    <property type="entry name" value="L-RHAMNOSE MUTAROTASE"/>
    <property type="match status" value="1"/>
</dbReference>
<sequence>MIRKAFVMAVYPDKHEEYEKRHKEIWSEMVDELHRHGVSNYSIFLDEETDKLFGYVEVENEETWNKLAFTEINQKWWDFMEPVMETHSDNSPVSKDLKLVFHMD</sequence>
<dbReference type="Pfam" id="PF05336">
    <property type="entry name" value="rhaM"/>
    <property type="match status" value="1"/>
</dbReference>
<evidence type="ECO:0000256" key="3">
    <source>
        <dbReference type="ARBA" id="ARBA00023277"/>
    </source>
</evidence>
<evidence type="ECO:0000256" key="5">
    <source>
        <dbReference type="NCBIfam" id="TIGR02625"/>
    </source>
</evidence>
<proteinExistence type="inferred from homology"/>
<dbReference type="SUPFAM" id="SSF54909">
    <property type="entry name" value="Dimeric alpha+beta barrel"/>
    <property type="match status" value="1"/>
</dbReference>
<keyword evidence="7" id="KW-1185">Reference proteome</keyword>
<evidence type="ECO:0000256" key="2">
    <source>
        <dbReference type="ARBA" id="ARBA00023235"/>
    </source>
</evidence>
<evidence type="ECO:0000256" key="1">
    <source>
        <dbReference type="ARBA" id="ARBA00022490"/>
    </source>
</evidence>
<dbReference type="InterPro" id="IPR011008">
    <property type="entry name" value="Dimeric_a/b-barrel"/>
</dbReference>
<keyword evidence="3" id="KW-0119">Carbohydrate metabolism</keyword>
<dbReference type="NCBIfam" id="TIGR02625">
    <property type="entry name" value="YiiL_rotase"/>
    <property type="match status" value="1"/>
</dbReference>
<dbReference type="InterPro" id="IPR013448">
    <property type="entry name" value="L-rhamnose_mutarotase"/>
</dbReference>
<gene>
    <name evidence="6" type="primary">rhaM</name>
    <name evidence="6" type="ORF">P9989_16880</name>
</gene>
<accession>A0ABY8IV39</accession>
<dbReference type="Gene3D" id="3.30.70.100">
    <property type="match status" value="1"/>
</dbReference>
<dbReference type="RefSeq" id="WP_283076032.1">
    <property type="nucleotide sequence ID" value="NZ_CP121671.1"/>
</dbReference>
<dbReference type="InterPro" id="IPR008000">
    <property type="entry name" value="Rham/fucose_mutarotase"/>
</dbReference>
<dbReference type="HAMAP" id="MF_01663">
    <property type="entry name" value="L_rham_rotase"/>
    <property type="match status" value="1"/>
</dbReference>
<protein>
    <recommendedName>
        <fullName evidence="5">L-rhamnose mutarotase</fullName>
        <ecNumber evidence="5">5.1.3.32</ecNumber>
    </recommendedName>
</protein>
<name>A0ABY8IV39_9BACI</name>
<dbReference type="EMBL" id="CP121671">
    <property type="protein sequence ID" value="WFT74028.1"/>
    <property type="molecule type" value="Genomic_DNA"/>
</dbReference>
<keyword evidence="4" id="KW-0684">Rhamnose metabolism</keyword>
<keyword evidence="1" id="KW-0963">Cytoplasm</keyword>
<evidence type="ECO:0000313" key="7">
    <source>
        <dbReference type="Proteomes" id="UP001221597"/>
    </source>
</evidence>
<dbReference type="PANTHER" id="PTHR34389:SF2">
    <property type="entry name" value="L-RHAMNOSE MUTAROTASE"/>
    <property type="match status" value="1"/>
</dbReference>